<evidence type="ECO:0000256" key="12">
    <source>
        <dbReference type="ARBA" id="ARBA00023136"/>
    </source>
</evidence>
<keyword evidence="6" id="KW-0349">Heme</keyword>
<feature type="signal peptide" evidence="15">
    <location>
        <begin position="1"/>
        <end position="25"/>
    </location>
</feature>
<dbReference type="Proteomes" id="UP000627205">
    <property type="component" value="Unassembled WGS sequence"/>
</dbReference>
<evidence type="ECO:0000256" key="13">
    <source>
        <dbReference type="SAM" id="MobiDB-lite"/>
    </source>
</evidence>
<reference evidence="17" key="1">
    <citation type="journal article" date="2014" name="Int. J. Syst. Evol. Microbiol.">
        <title>Complete genome sequence of Corynebacterium casei LMG S-19264T (=DSM 44701T), isolated from a smear-ripened cheese.</title>
        <authorList>
            <consortium name="US DOE Joint Genome Institute (JGI-PGF)"/>
            <person name="Walter F."/>
            <person name="Albersmeier A."/>
            <person name="Kalinowski J."/>
            <person name="Ruckert C."/>
        </authorList>
    </citation>
    <scope>NUCLEOTIDE SEQUENCE</scope>
    <source>
        <strain evidence="17">CCM 7664</strain>
    </source>
</reference>
<dbReference type="NCBIfam" id="TIGR01583">
    <property type="entry name" value="formate-DH-gamm"/>
    <property type="match status" value="1"/>
</dbReference>
<comment type="similarity">
    <text evidence="3">Belongs to the formate dehydrogenase gamma subunit family.</text>
</comment>
<name>A0A8J3B451_9BURK</name>
<evidence type="ECO:0000256" key="15">
    <source>
        <dbReference type="SAM" id="SignalP"/>
    </source>
</evidence>
<keyword evidence="15" id="KW-0732">Signal</keyword>
<dbReference type="GO" id="GO:0009061">
    <property type="term" value="P:anaerobic respiration"/>
    <property type="evidence" value="ECO:0007669"/>
    <property type="project" value="TreeGrafter"/>
</dbReference>
<dbReference type="GO" id="GO:0036397">
    <property type="term" value="F:formate dehydrogenase (quinone) activity"/>
    <property type="evidence" value="ECO:0007669"/>
    <property type="project" value="TreeGrafter"/>
</dbReference>
<evidence type="ECO:0000256" key="6">
    <source>
        <dbReference type="ARBA" id="ARBA00022617"/>
    </source>
</evidence>
<keyword evidence="9" id="KW-0249">Electron transport</keyword>
<feature type="transmembrane region" description="Helical" evidence="14">
    <location>
        <begin position="132"/>
        <end position="154"/>
    </location>
</feature>
<evidence type="ECO:0000256" key="2">
    <source>
        <dbReference type="ARBA" id="ARBA00004651"/>
    </source>
</evidence>
<protein>
    <submittedName>
        <fullName evidence="17">Formate dehydrogenase subunit gamma</fullName>
    </submittedName>
</protein>
<keyword evidence="18" id="KW-1185">Reference proteome</keyword>
<keyword evidence="10 14" id="KW-1133">Transmembrane helix</keyword>
<comment type="subcellular location">
    <subcellularLocation>
        <location evidence="2">Cell membrane</location>
        <topology evidence="2">Multi-pass membrane protein</topology>
    </subcellularLocation>
</comment>
<feature type="chain" id="PRO_5035214421" evidence="15">
    <location>
        <begin position="26"/>
        <end position="389"/>
    </location>
</feature>
<organism evidence="17 18">
    <name type="scientific">Oxalicibacterium solurbis</name>
    <dbReference type="NCBI Taxonomy" id="69280"/>
    <lineage>
        <taxon>Bacteria</taxon>
        <taxon>Pseudomonadati</taxon>
        <taxon>Pseudomonadota</taxon>
        <taxon>Betaproteobacteria</taxon>
        <taxon>Burkholderiales</taxon>
        <taxon>Oxalobacteraceae</taxon>
        <taxon>Oxalicibacterium</taxon>
    </lineage>
</organism>
<feature type="transmembrane region" description="Helical" evidence="14">
    <location>
        <begin position="174"/>
        <end position="193"/>
    </location>
</feature>
<evidence type="ECO:0000256" key="1">
    <source>
        <dbReference type="ARBA" id="ARBA00001971"/>
    </source>
</evidence>
<comment type="cofactor">
    <cofactor evidence="1">
        <name>heme</name>
        <dbReference type="ChEBI" id="CHEBI:30413"/>
    </cofactor>
</comment>
<reference evidence="17" key="2">
    <citation type="submission" date="2020-09" db="EMBL/GenBank/DDBJ databases">
        <authorList>
            <person name="Sun Q."/>
            <person name="Sedlacek I."/>
        </authorList>
    </citation>
    <scope>NUCLEOTIDE SEQUENCE</scope>
    <source>
        <strain evidence="17">CCM 7664</strain>
    </source>
</reference>
<dbReference type="GO" id="GO:0046872">
    <property type="term" value="F:metal ion binding"/>
    <property type="evidence" value="ECO:0007669"/>
    <property type="project" value="UniProtKB-KW"/>
</dbReference>
<dbReference type="Gene3D" id="1.20.950.20">
    <property type="entry name" value="Transmembrane di-heme cytochromes, Chain C"/>
    <property type="match status" value="1"/>
</dbReference>
<dbReference type="GO" id="GO:0022904">
    <property type="term" value="P:respiratory electron transport chain"/>
    <property type="evidence" value="ECO:0007669"/>
    <property type="project" value="InterPro"/>
</dbReference>
<comment type="caution">
    <text evidence="17">The sequence shown here is derived from an EMBL/GenBank/DDBJ whole genome shotgun (WGS) entry which is preliminary data.</text>
</comment>
<evidence type="ECO:0000313" key="17">
    <source>
        <dbReference type="EMBL" id="GGI54660.1"/>
    </source>
</evidence>
<dbReference type="RefSeq" id="WP_188420845.1">
    <property type="nucleotide sequence ID" value="NZ_BMDP01000002.1"/>
</dbReference>
<evidence type="ECO:0000256" key="7">
    <source>
        <dbReference type="ARBA" id="ARBA00022692"/>
    </source>
</evidence>
<dbReference type="InterPro" id="IPR051817">
    <property type="entry name" value="FDH_cytochrome_b556_subunit"/>
</dbReference>
<dbReference type="EMBL" id="BMDP01000002">
    <property type="protein sequence ID" value="GGI54660.1"/>
    <property type="molecule type" value="Genomic_DNA"/>
</dbReference>
<evidence type="ECO:0000256" key="11">
    <source>
        <dbReference type="ARBA" id="ARBA00023004"/>
    </source>
</evidence>
<evidence type="ECO:0000313" key="18">
    <source>
        <dbReference type="Proteomes" id="UP000627205"/>
    </source>
</evidence>
<dbReference type="PANTHER" id="PTHR30074">
    <property type="entry name" value="FORMATE DEHYDROGENASE, NITRATE-INDUCIBLE, CYTOCHROME B556 FDN SUBUNIT"/>
    <property type="match status" value="1"/>
</dbReference>
<dbReference type="SUPFAM" id="SSF81342">
    <property type="entry name" value="Transmembrane di-heme cytochromes"/>
    <property type="match status" value="1"/>
</dbReference>
<sequence>MRQPWFIKLATAMFFAVLTSGAALAQSGSQTAQGTVQDAATAPPPMTQALPNVESADIRYLQQNQAERTRVQPGNMAPVYRQIKEGQTHYSSLPALEAGMLIQPHAQFPGQARATTAGEAWRLYRNGPLTLYGGWLIIVAAVGIIAFYFVFGPLRTKEPRTGRLIERFTSVERITHWTVAISFLVLAFTGLLMLFGKHVVLPLFGHTLFGWIAYACKTVHNFVGPLFAVALIVMFAIFVRDNFPGRGDVDWVKNLGGARGHAHAGRFNAGEKLWFWGGVVFLGVIVSASGFVLDMLVPGILYTRGNMQIANVIHLVAAVLIFSAALAHIYMGTLGTEGAYQAMRTGYVDDAWAKEHHDLWYDDIQSGKVPRVRSKDGSKPAATSTTKTV</sequence>
<dbReference type="InterPro" id="IPR006471">
    <property type="entry name" value="Formate_DH_gsu"/>
</dbReference>
<evidence type="ECO:0000259" key="16">
    <source>
        <dbReference type="Pfam" id="PF01292"/>
    </source>
</evidence>
<keyword evidence="5" id="KW-1003">Cell membrane</keyword>
<dbReference type="GO" id="GO:0005886">
    <property type="term" value="C:plasma membrane"/>
    <property type="evidence" value="ECO:0007669"/>
    <property type="project" value="UniProtKB-SubCell"/>
</dbReference>
<feature type="transmembrane region" description="Helical" evidence="14">
    <location>
        <begin position="309"/>
        <end position="331"/>
    </location>
</feature>
<dbReference type="InterPro" id="IPR016174">
    <property type="entry name" value="Di-haem_cyt_TM"/>
</dbReference>
<dbReference type="GO" id="GO:0009326">
    <property type="term" value="C:formate dehydrogenase complex"/>
    <property type="evidence" value="ECO:0007669"/>
    <property type="project" value="InterPro"/>
</dbReference>
<proteinExistence type="inferred from homology"/>
<keyword evidence="11" id="KW-0408">Iron</keyword>
<dbReference type="GO" id="GO:0009055">
    <property type="term" value="F:electron transfer activity"/>
    <property type="evidence" value="ECO:0007669"/>
    <property type="project" value="InterPro"/>
</dbReference>
<feature type="region of interest" description="Disordered" evidence="13">
    <location>
        <begin position="369"/>
        <end position="389"/>
    </location>
</feature>
<evidence type="ECO:0000256" key="14">
    <source>
        <dbReference type="SAM" id="Phobius"/>
    </source>
</evidence>
<dbReference type="InterPro" id="IPR011577">
    <property type="entry name" value="Cyt_b561_bac/Ni-Hgenase"/>
</dbReference>
<evidence type="ECO:0000256" key="9">
    <source>
        <dbReference type="ARBA" id="ARBA00022982"/>
    </source>
</evidence>
<dbReference type="GO" id="GO:0015944">
    <property type="term" value="P:formate oxidation"/>
    <property type="evidence" value="ECO:0007669"/>
    <property type="project" value="TreeGrafter"/>
</dbReference>
<keyword evidence="7 14" id="KW-0812">Transmembrane</keyword>
<evidence type="ECO:0000256" key="8">
    <source>
        <dbReference type="ARBA" id="ARBA00022723"/>
    </source>
</evidence>
<keyword evidence="8" id="KW-0479">Metal-binding</keyword>
<evidence type="ECO:0000256" key="5">
    <source>
        <dbReference type="ARBA" id="ARBA00022475"/>
    </source>
</evidence>
<dbReference type="AlphaFoldDB" id="A0A8J3B451"/>
<feature type="transmembrane region" description="Helical" evidence="14">
    <location>
        <begin position="222"/>
        <end position="239"/>
    </location>
</feature>
<feature type="transmembrane region" description="Helical" evidence="14">
    <location>
        <begin position="273"/>
        <end position="297"/>
    </location>
</feature>
<gene>
    <name evidence="17" type="primary">fdhC</name>
    <name evidence="17" type="ORF">GCM10011430_18340</name>
</gene>
<feature type="domain" description="Cytochrome b561 bacterial/Ni-hydrogenase" evidence="16">
    <location>
        <begin position="167"/>
        <end position="345"/>
    </location>
</feature>
<dbReference type="PANTHER" id="PTHR30074:SF6">
    <property type="entry name" value="FORMATE DEHYDROGENASE GAMMA SUBUNIT"/>
    <property type="match status" value="1"/>
</dbReference>
<evidence type="ECO:0000256" key="10">
    <source>
        <dbReference type="ARBA" id="ARBA00022989"/>
    </source>
</evidence>
<keyword evidence="4" id="KW-0813">Transport</keyword>
<dbReference type="Pfam" id="PF01292">
    <property type="entry name" value="Ni_hydr_CYTB"/>
    <property type="match status" value="1"/>
</dbReference>
<accession>A0A8J3B451</accession>
<evidence type="ECO:0000256" key="3">
    <source>
        <dbReference type="ARBA" id="ARBA00010747"/>
    </source>
</evidence>
<evidence type="ECO:0000256" key="4">
    <source>
        <dbReference type="ARBA" id="ARBA00022448"/>
    </source>
</evidence>
<keyword evidence="12 14" id="KW-0472">Membrane</keyword>
<dbReference type="GO" id="GO:0008863">
    <property type="term" value="F:formate dehydrogenase (NAD+) activity"/>
    <property type="evidence" value="ECO:0007669"/>
    <property type="project" value="InterPro"/>
</dbReference>